<comment type="similarity">
    <text evidence="1">Belongs to the glycosyl hydrolase 3 family.</text>
</comment>
<dbReference type="Pfam" id="PF01915">
    <property type="entry name" value="Glyco_hydro_3_C"/>
    <property type="match status" value="1"/>
</dbReference>
<dbReference type="Gene3D" id="2.60.40.10">
    <property type="entry name" value="Immunoglobulins"/>
    <property type="match status" value="1"/>
</dbReference>
<dbReference type="OrthoDB" id="9803863at2"/>
<dbReference type="InterPro" id="IPR044993">
    <property type="entry name" value="BXL"/>
</dbReference>
<dbReference type="EMBL" id="DF968214">
    <property type="protein sequence ID" value="GAP46407.1"/>
    <property type="molecule type" value="Genomic_DNA"/>
</dbReference>
<dbReference type="GO" id="GO:0045493">
    <property type="term" value="P:xylan catabolic process"/>
    <property type="evidence" value="ECO:0007669"/>
    <property type="project" value="InterPro"/>
</dbReference>
<dbReference type="Pfam" id="PF00933">
    <property type="entry name" value="Glyco_hydro_3"/>
    <property type="match status" value="1"/>
</dbReference>
<comment type="function">
    <text evidence="4">Catalyzes the hydrolysis of a non-reducing terminal alpha-L-arabinopyranosidic linkage in ginsenoside Rb2 (alpha-L-arabinopyranosyl-(1-&gt;6)-alpha-D-glucopyranosyl) to release alpha-D-glucopyranosyl (Rd). It is not able to hydrolyze alpha-L-arabinofuranosyl-(1-&gt;6)-alpha-D-glucopyranosyl (Rc).</text>
</comment>
<dbReference type="Gene3D" id="2.60.120.260">
    <property type="entry name" value="Galactose-binding domain-like"/>
    <property type="match status" value="1"/>
</dbReference>
<reference evidence="8" key="1">
    <citation type="journal article" date="2015" name="Genome Announc.">
        <title>Draft Genome Sequence of Thiostrepton-Producing Streptomyces azureus ATCC 14921.</title>
        <authorList>
            <person name="Sakihara K."/>
            <person name="Maeda J."/>
            <person name="Tashiro K."/>
            <person name="Fujino Y."/>
            <person name="Kuhara S."/>
            <person name="Ohshima T."/>
            <person name="Ogata S."/>
            <person name="Doi K."/>
        </authorList>
    </citation>
    <scope>NUCLEOTIDE SEQUENCE [LARGE SCALE GENOMIC DNA]</scope>
    <source>
        <strain evidence="8">ATCC14921</strain>
    </source>
</reference>
<name>A0A0K8PEU7_STRAJ</name>
<dbReference type="SUPFAM" id="SSF52279">
    <property type="entry name" value="Beta-D-glucan exohydrolase, C-terminal domain"/>
    <property type="match status" value="1"/>
</dbReference>
<evidence type="ECO:0000256" key="3">
    <source>
        <dbReference type="ARBA" id="ARBA00022801"/>
    </source>
</evidence>
<feature type="chain" id="PRO_5038617263" description="Exo-alpha-(1-&gt;6)-L-arabinopyranosidase" evidence="6">
    <location>
        <begin position="38"/>
        <end position="981"/>
    </location>
</feature>
<dbReference type="GO" id="GO:0008422">
    <property type="term" value="F:beta-glucosidase activity"/>
    <property type="evidence" value="ECO:0007669"/>
    <property type="project" value="UniProtKB-ARBA"/>
</dbReference>
<evidence type="ECO:0000256" key="6">
    <source>
        <dbReference type="SAM" id="SignalP"/>
    </source>
</evidence>
<evidence type="ECO:0000256" key="1">
    <source>
        <dbReference type="ARBA" id="ARBA00005336"/>
    </source>
</evidence>
<dbReference type="SMART" id="SM00606">
    <property type="entry name" value="CBD_IV"/>
    <property type="match status" value="1"/>
</dbReference>
<protein>
    <recommendedName>
        <fullName evidence="5">Exo-alpha-(1-&gt;6)-L-arabinopyranosidase</fullName>
    </recommendedName>
</protein>
<dbReference type="InterPro" id="IPR001764">
    <property type="entry name" value="Glyco_hydro_3_N"/>
</dbReference>
<evidence type="ECO:0000313" key="9">
    <source>
        <dbReference type="Proteomes" id="UP000053859"/>
    </source>
</evidence>
<dbReference type="GO" id="GO:0030246">
    <property type="term" value="F:carbohydrate binding"/>
    <property type="evidence" value="ECO:0007669"/>
    <property type="project" value="InterPro"/>
</dbReference>
<gene>
    <name evidence="8" type="ORF">SAZU_1145</name>
</gene>
<dbReference type="GO" id="GO:0046556">
    <property type="term" value="F:alpha-L-arabinofuranosidase activity"/>
    <property type="evidence" value="ECO:0007669"/>
    <property type="project" value="TreeGrafter"/>
</dbReference>
<keyword evidence="3 8" id="KW-0378">Hydrolase</keyword>
<dbReference type="PANTHER" id="PTHR42721:SF3">
    <property type="entry name" value="BETA-D-XYLOSIDASE 5-RELATED"/>
    <property type="match status" value="1"/>
</dbReference>
<dbReference type="RefSeq" id="WP_078945166.1">
    <property type="nucleotide sequence ID" value="NZ_JBMVCF010000014.1"/>
</dbReference>
<dbReference type="FunFam" id="2.60.40.10:FF:000495">
    <property type="entry name" value="Periplasmic beta-glucosidase"/>
    <property type="match status" value="1"/>
</dbReference>
<dbReference type="GO" id="GO:0031222">
    <property type="term" value="P:arabinan catabolic process"/>
    <property type="evidence" value="ECO:0007669"/>
    <property type="project" value="TreeGrafter"/>
</dbReference>
<dbReference type="Gene3D" id="2.60.120.380">
    <property type="match status" value="1"/>
</dbReference>
<dbReference type="CDD" id="cd04084">
    <property type="entry name" value="CBM6_xylanase-like"/>
    <property type="match status" value="1"/>
</dbReference>
<dbReference type="Proteomes" id="UP000053859">
    <property type="component" value="Unassembled WGS sequence"/>
</dbReference>
<sequence>MKGKRRRRTTVGRGVPALTLGLTLVAGLGVTATGTAAADAPAYAFRNPKLSVDRRVDDLLARLTLDEKISLLHQYQPAIPRLGIQSFKTGTEALHGVAWLGETTVFPQAVGLASTWDPALMKQVGAAVGDEARGFQKERPAGWGLNLWAPVVNPLRDPRWGRNEEGYSEDPHLTSSMATAYGTGLTGGDPDHLKTAPTLKHFLGNNNEVDRTTTSSDLRPRVLKEYEEPAFRPAIEADAATGVMSSYNLVNGRPATVNPALNDVRTWTSHDLLNVTDAYAPNNLIGSGSQKYYDTLSEGNAATLKAGIDSFTTDDTNSVGTTTAIKSAVSKGLLKESDVDTAAGHILNIRVRLGEFDPGGGKYGSIDKSVINSPAHQKLARKAAADAAVLLKNSGATLPLKASASQDVAVVGPLADTLYTDWYSGTLPYAVTPKEGIAAKLGTSVASSEGVDRITLKNAESGTYVTAGTDADGEALQESATSPGTAATQFDVFDWGAGIVTLRSAANGKYVGYNWSGFVNDQVQPGGWFVQQQFALEEQADGTHLLRYAGYETREPWWSNPVYLGPTGPDGTLGLVAKAEAARYTKDVVRSGAEEAVAAVKGKDAAVVVVGSMPAINGRENDDREDMSLAPSQEALVKAVRAANPKTVVVVENSYPTTLGALQKEVPALLWTTHAGQETGNALADVLFGDVNPAGRLTQTWYKSEADLPSILEYDNIKHDRTYQYFKGDPLYEFGYGLSYSSFRYGKLKRFDGGYAVAVTNTGKRAGDEVVQLYTHQRVSRDKQPLKQLEAFQRVSLKPGQTKTVKLKLTTKDLAHWDVTRSKWVVESGTYDVLVGASSEDIRSRTSLKVRGETIPARDLSRVTRAENFDDYEGVRLVDESKVRGTSVGASADGAWLEFADAQLGSGAAKFTARVAGAAGKVEIRLGSPTGTLIGTAKASGTGSVYTYETVNAALSAAAKGRQDVYLVLSEGQRLSTFSLR</sequence>
<dbReference type="InterPro" id="IPR036962">
    <property type="entry name" value="Glyco_hydro_3_N_sf"/>
</dbReference>
<dbReference type="CDD" id="cd23343">
    <property type="entry name" value="beta-trefoil_FSCN_BglX-like"/>
    <property type="match status" value="1"/>
</dbReference>
<dbReference type="InterPro" id="IPR013783">
    <property type="entry name" value="Ig-like_fold"/>
</dbReference>
<dbReference type="PANTHER" id="PTHR42721">
    <property type="entry name" value="SUGAR HYDROLASE-RELATED"/>
    <property type="match status" value="1"/>
</dbReference>
<dbReference type="GO" id="GO:0009044">
    <property type="term" value="F:xylan 1,4-beta-xylosidase activity"/>
    <property type="evidence" value="ECO:0007669"/>
    <property type="project" value="InterPro"/>
</dbReference>
<evidence type="ECO:0000259" key="7">
    <source>
        <dbReference type="PROSITE" id="PS51175"/>
    </source>
</evidence>
<dbReference type="InterPro" id="IPR026891">
    <property type="entry name" value="Fn3-like"/>
</dbReference>
<dbReference type="AlphaFoldDB" id="A0A0K8PEU7"/>
<accession>A0A0K8PEU7</accession>
<evidence type="ECO:0000313" key="8">
    <source>
        <dbReference type="EMBL" id="GAP46407.1"/>
    </source>
</evidence>
<dbReference type="SMART" id="SM01217">
    <property type="entry name" value="Fn3_like"/>
    <property type="match status" value="1"/>
</dbReference>
<feature type="signal peptide" evidence="6">
    <location>
        <begin position="1"/>
        <end position="37"/>
    </location>
</feature>
<dbReference type="InterPro" id="IPR002772">
    <property type="entry name" value="Glyco_hydro_3_C"/>
</dbReference>
<dbReference type="PATRIC" id="fig|146537.3.peg.1204"/>
<keyword evidence="9" id="KW-1185">Reference proteome</keyword>
<dbReference type="InterPro" id="IPR008979">
    <property type="entry name" value="Galactose-bd-like_sf"/>
</dbReference>
<evidence type="ECO:0000256" key="4">
    <source>
        <dbReference type="ARBA" id="ARBA00058905"/>
    </source>
</evidence>
<dbReference type="PRINTS" id="PR00133">
    <property type="entry name" value="GLHYDRLASE3"/>
</dbReference>
<evidence type="ECO:0000256" key="5">
    <source>
        <dbReference type="ARBA" id="ARBA00074219"/>
    </source>
</evidence>
<dbReference type="InterPro" id="IPR017853">
    <property type="entry name" value="GH"/>
</dbReference>
<dbReference type="Gene3D" id="3.40.50.1700">
    <property type="entry name" value="Glycoside hydrolase family 3 C-terminal domain"/>
    <property type="match status" value="1"/>
</dbReference>
<dbReference type="InterPro" id="IPR005084">
    <property type="entry name" value="CBM6"/>
</dbReference>
<proteinExistence type="inferred from homology"/>
<dbReference type="PROSITE" id="PS51175">
    <property type="entry name" value="CBM6"/>
    <property type="match status" value="1"/>
</dbReference>
<keyword evidence="2 6" id="KW-0732">Signal</keyword>
<dbReference type="Gene3D" id="3.20.20.300">
    <property type="entry name" value="Glycoside hydrolase, family 3, N-terminal domain"/>
    <property type="match status" value="1"/>
</dbReference>
<dbReference type="Pfam" id="PF14310">
    <property type="entry name" value="Fn3-like"/>
    <property type="match status" value="1"/>
</dbReference>
<dbReference type="InterPro" id="IPR036881">
    <property type="entry name" value="Glyco_hydro_3_C_sf"/>
</dbReference>
<feature type="domain" description="CBM6" evidence="7">
    <location>
        <begin position="861"/>
        <end position="981"/>
    </location>
</feature>
<dbReference type="SUPFAM" id="SSF49785">
    <property type="entry name" value="Galactose-binding domain-like"/>
    <property type="match status" value="1"/>
</dbReference>
<dbReference type="Pfam" id="PF03422">
    <property type="entry name" value="CBM_6"/>
    <property type="match status" value="1"/>
</dbReference>
<dbReference type="InterPro" id="IPR006584">
    <property type="entry name" value="Cellulose-bd_IV"/>
</dbReference>
<dbReference type="SUPFAM" id="SSF51445">
    <property type="entry name" value="(Trans)glycosidases"/>
    <property type="match status" value="1"/>
</dbReference>
<evidence type="ECO:0000256" key="2">
    <source>
        <dbReference type="ARBA" id="ARBA00022729"/>
    </source>
</evidence>
<organism evidence="8 9">
    <name type="scientific">Streptomyces azureus</name>
    <dbReference type="NCBI Taxonomy" id="146537"/>
    <lineage>
        <taxon>Bacteria</taxon>
        <taxon>Bacillati</taxon>
        <taxon>Actinomycetota</taxon>
        <taxon>Actinomycetes</taxon>
        <taxon>Kitasatosporales</taxon>
        <taxon>Streptomycetaceae</taxon>
        <taxon>Streptomyces</taxon>
    </lineage>
</organism>